<keyword evidence="7" id="KW-1185">Reference proteome</keyword>
<accession>A0AA41PVD8</accession>
<dbReference type="PANTHER" id="PTHR43400:SF10">
    <property type="entry name" value="3-OXOSTEROID 1-DEHYDROGENASE"/>
    <property type="match status" value="1"/>
</dbReference>
<evidence type="ECO:0000256" key="1">
    <source>
        <dbReference type="ARBA" id="ARBA00001974"/>
    </source>
</evidence>
<keyword evidence="4" id="KW-0560">Oxidoreductase</keyword>
<dbReference type="Gene3D" id="3.50.50.60">
    <property type="entry name" value="FAD/NAD(P)-binding domain"/>
    <property type="match status" value="2"/>
</dbReference>
<keyword evidence="3" id="KW-0274">FAD</keyword>
<dbReference type="InterPro" id="IPR050315">
    <property type="entry name" value="FAD-oxidoreductase_2"/>
</dbReference>
<dbReference type="PRINTS" id="PR00411">
    <property type="entry name" value="PNDRDTASEI"/>
</dbReference>
<feature type="domain" description="FAD-dependent oxidoreductase 2 FAD-binding" evidence="5">
    <location>
        <begin position="19"/>
        <end position="532"/>
    </location>
</feature>
<dbReference type="GO" id="GO:0033765">
    <property type="term" value="F:steroid dehydrogenase activity, acting on the CH-CH group of donors"/>
    <property type="evidence" value="ECO:0007669"/>
    <property type="project" value="UniProtKB-ARBA"/>
</dbReference>
<dbReference type="RefSeq" id="WP_235050115.1">
    <property type="nucleotide sequence ID" value="NZ_JAKFHA010000001.1"/>
</dbReference>
<evidence type="ECO:0000313" key="6">
    <source>
        <dbReference type="EMBL" id="MCF2526055.1"/>
    </source>
</evidence>
<evidence type="ECO:0000256" key="3">
    <source>
        <dbReference type="ARBA" id="ARBA00022827"/>
    </source>
</evidence>
<dbReference type="Proteomes" id="UP001165378">
    <property type="component" value="Unassembled WGS sequence"/>
</dbReference>
<dbReference type="InterPro" id="IPR027477">
    <property type="entry name" value="Succ_DH/fumarate_Rdtase_cat_sf"/>
</dbReference>
<protein>
    <submittedName>
        <fullName evidence="6">FAD-dependent oxidoreductase</fullName>
    </submittedName>
</protein>
<dbReference type="PANTHER" id="PTHR43400">
    <property type="entry name" value="FUMARATE REDUCTASE"/>
    <property type="match status" value="1"/>
</dbReference>
<organism evidence="6 7">
    <name type="scientific">Yinghuangia soli</name>
    <dbReference type="NCBI Taxonomy" id="2908204"/>
    <lineage>
        <taxon>Bacteria</taxon>
        <taxon>Bacillati</taxon>
        <taxon>Actinomycetota</taxon>
        <taxon>Actinomycetes</taxon>
        <taxon>Kitasatosporales</taxon>
        <taxon>Streptomycetaceae</taxon>
        <taxon>Yinghuangia</taxon>
    </lineage>
</organism>
<dbReference type="SUPFAM" id="SSF56425">
    <property type="entry name" value="Succinate dehydrogenase/fumarate reductase flavoprotein, catalytic domain"/>
    <property type="match status" value="1"/>
</dbReference>
<evidence type="ECO:0000313" key="7">
    <source>
        <dbReference type="Proteomes" id="UP001165378"/>
    </source>
</evidence>
<evidence type="ECO:0000259" key="5">
    <source>
        <dbReference type="Pfam" id="PF00890"/>
    </source>
</evidence>
<evidence type="ECO:0000256" key="2">
    <source>
        <dbReference type="ARBA" id="ARBA00022630"/>
    </source>
</evidence>
<comment type="caution">
    <text evidence="6">The sequence shown here is derived from an EMBL/GenBank/DDBJ whole genome shotgun (WGS) entry which is preliminary data.</text>
</comment>
<dbReference type="SUPFAM" id="SSF51905">
    <property type="entry name" value="FAD/NAD(P)-binding domain"/>
    <property type="match status" value="1"/>
</dbReference>
<sequence>MTSLPAGPHDPASWDRTADVVVLGTGAAGLSAATLAADGGAEVLVLEKAAMVGGTTGVSGGMPWVPCNHHLADVGETDSREEALSYIRRLTLGREPDADLLEVYVDTAARMIAYLEEHTPVRFAAPPTFSDYYADQIGGKRRGRSLEVEPFDARTELGDWAPKLRTSPFMPRLTMAEGAKFGTPDAPDLSILGQRAAADIRVLGPGLVAALFKGLLDRGVTVFTETAARDLVTDRTGAVVGVVAEGPGGPVRIRARGGVVLACGGFEWNRDMVRAFVGRDVVPLSPPYNEGDGHRMAMALGARVANMNQVWGQPAVADPTVQYEGRQLYQYETLRNLSGTLMVNRHGRRFTNEGVTYNDMTKAFAAYDPVTVDYPNQGPAWLIFDQTLRDRTPVLSAMPGQEAPDWLANAPRLRGLAELIGIDPDELESTVDRFNGHAAAGADPDFGRGTVWWEGFMSGGGHPRLNLGPVHKAPFYALPIHDGVLGTNGGPLVDPDARVRRWDGGVIEGLYAAGNAAANIFGPMYPGGGATIGPALTFGYLAGRHAATRAAAASGGN</sequence>
<dbReference type="EMBL" id="JAKFHA010000001">
    <property type="protein sequence ID" value="MCF2526055.1"/>
    <property type="molecule type" value="Genomic_DNA"/>
</dbReference>
<proteinExistence type="predicted"/>
<comment type="cofactor">
    <cofactor evidence="1">
        <name>FAD</name>
        <dbReference type="ChEBI" id="CHEBI:57692"/>
    </cofactor>
</comment>
<dbReference type="Pfam" id="PF00890">
    <property type="entry name" value="FAD_binding_2"/>
    <property type="match status" value="1"/>
</dbReference>
<reference evidence="6" key="1">
    <citation type="submission" date="2022-01" db="EMBL/GenBank/DDBJ databases">
        <title>Genome-Based Taxonomic Classification of the Phylum Actinobacteria.</title>
        <authorList>
            <person name="Gao Y."/>
        </authorList>
    </citation>
    <scope>NUCLEOTIDE SEQUENCE</scope>
    <source>
        <strain evidence="6">KLBMP 8922</strain>
    </source>
</reference>
<name>A0AA41PVD8_9ACTN</name>
<dbReference type="InterPro" id="IPR036188">
    <property type="entry name" value="FAD/NAD-bd_sf"/>
</dbReference>
<dbReference type="AlphaFoldDB" id="A0AA41PVD8"/>
<gene>
    <name evidence="6" type="ORF">LZ495_02295</name>
</gene>
<keyword evidence="2" id="KW-0285">Flavoprotein</keyword>
<dbReference type="GO" id="GO:0008202">
    <property type="term" value="P:steroid metabolic process"/>
    <property type="evidence" value="ECO:0007669"/>
    <property type="project" value="UniProtKB-ARBA"/>
</dbReference>
<dbReference type="InterPro" id="IPR003953">
    <property type="entry name" value="FAD-dep_OxRdtase_2_FAD-bd"/>
</dbReference>
<evidence type="ECO:0000256" key="4">
    <source>
        <dbReference type="ARBA" id="ARBA00023002"/>
    </source>
</evidence>